<name>E0UM36_GLOV7</name>
<protein>
    <submittedName>
        <fullName evidence="1">Uncharacterized protein</fullName>
    </submittedName>
</protein>
<evidence type="ECO:0000313" key="2">
    <source>
        <dbReference type="Proteomes" id="UP000008206"/>
    </source>
</evidence>
<keyword evidence="2" id="KW-1185">Reference proteome</keyword>
<dbReference type="RefSeq" id="WP_013334766.1">
    <property type="nucleotide sequence ID" value="NC_014533.1"/>
</dbReference>
<reference evidence="2" key="1">
    <citation type="journal article" date="2011" name="MBio">
        <title>Novel metabolic attributes of the genus Cyanothece, comprising a group of unicellular nitrogen-fixing Cyanobacteria.</title>
        <authorList>
            <person name="Bandyopadhyay A."/>
            <person name="Elvitigala T."/>
            <person name="Welsh E."/>
            <person name="Stockel J."/>
            <person name="Liberton M."/>
            <person name="Min H."/>
            <person name="Sherman L.A."/>
            <person name="Pakrasi H.B."/>
        </authorList>
    </citation>
    <scope>NUCLEOTIDE SEQUENCE [LARGE SCALE GENOMIC DNA]</scope>
    <source>
        <strain evidence="2">PCC 7822</strain>
        <plasmid evidence="2">Cy782201</plasmid>
    </source>
</reference>
<dbReference type="KEGG" id="cyj:Cyan7822_6195"/>
<gene>
    <name evidence="1" type="ordered locus">Cyan7822_6195</name>
</gene>
<sequence length="240" mass="27880">MELFYILLIDNDPALAGQIVEYFNPPMFYASDLITSKNQPGNKTKPYQFVFIYCRTFKKALQTLIAHNADPYAQERNLPCIDTILFEIRDNTRGRKEKFSYLDFLQEIHQLGIQRLKLKGLLAQSPCFPETLKDELTWYGVRGFLRKPFTLEQLEEYLQKFSNLVNGSTTFFIEPRSKTTAFSNQTQIQRILRYYNRFNKLAGISLPALLEERKPDGSTIISLQKGEVELEESLIANPED</sequence>
<dbReference type="HOGENOM" id="CLU_1154939_0_0_3"/>
<proteinExistence type="predicted"/>
<dbReference type="OrthoDB" id="420760at2"/>
<evidence type="ECO:0000313" key="1">
    <source>
        <dbReference type="EMBL" id="ADN18016.1"/>
    </source>
</evidence>
<accession>E0UM36</accession>
<dbReference type="EMBL" id="CP002199">
    <property type="protein sequence ID" value="ADN18016.1"/>
    <property type="molecule type" value="Genomic_DNA"/>
</dbReference>
<geneLocation type="plasmid" evidence="1 2">
    <name>Cy782201</name>
</geneLocation>
<dbReference type="Proteomes" id="UP000008206">
    <property type="component" value="Plasmid Cy782201"/>
</dbReference>
<keyword evidence="1" id="KW-0614">Plasmid</keyword>
<organism evidence="1 2">
    <name type="scientific">Gloeothece verrucosa (strain PCC 7822)</name>
    <name type="common">Cyanothece sp. (strain PCC 7822)</name>
    <dbReference type="NCBI Taxonomy" id="497965"/>
    <lineage>
        <taxon>Bacteria</taxon>
        <taxon>Bacillati</taxon>
        <taxon>Cyanobacteriota</taxon>
        <taxon>Cyanophyceae</taxon>
        <taxon>Oscillatoriophycideae</taxon>
        <taxon>Chroococcales</taxon>
        <taxon>Aphanothecaceae</taxon>
        <taxon>Gloeothece</taxon>
        <taxon>Gloeothece verrucosa</taxon>
    </lineage>
</organism>
<dbReference type="AlphaFoldDB" id="E0UM36"/>